<dbReference type="EMBL" id="CP073587">
    <property type="protein sequence ID" value="QUN06197.1"/>
    <property type="molecule type" value="Genomic_DNA"/>
</dbReference>
<dbReference type="InterPro" id="IPR040853">
    <property type="entry name" value="RapA2_cadherin-like"/>
</dbReference>
<dbReference type="NCBIfam" id="NF012211">
    <property type="entry name" value="tand_rpt_95"/>
    <property type="match status" value="1"/>
</dbReference>
<dbReference type="NCBIfam" id="TIGR03661">
    <property type="entry name" value="T1SS_VCA0849"/>
    <property type="match status" value="1"/>
</dbReference>
<dbReference type="Pfam" id="PF17963">
    <property type="entry name" value="Big_9"/>
    <property type="match status" value="9"/>
</dbReference>
<sequence>MNTVITQQDSQINNLKGQIAVVIDGVQHLVKEGEIIPKGAELIIGNNASANLAQADGSNVAIGATEQQGQAAATDAEIQQLQDLIAAGQDPTANLPETAAGNPISGGGDSGYVAVSRDGSEVLASSGYDTGTFSVAGTTTTQDPLTTYLASSAADDVNTIEEDTVATGNVLTNDTISGGSLTVTDYVVEGNSYAAGNTADLENGTLTLNSDGSYTFTPDTNWNGTVPVITYTTSAGDTATLTITVTPVNDAPVLAPDVGSVDESATLTVSAINGVLSNDTDVDGNSLTVTGIMTGTAGTMTAVTSGSATTLTNEYGTLTINADGSYNFAATGEASKALADGENAETVFTYTATDGTDALTSTLTITISGVDDTISLMGLDGVDQTVVETNLADGSSPDSELLTQDGTFSFSTTGIVDTLTVDGATLTLDQLQNLGSDPVTITTEHGTLVLTNYTGDETGGEVSYSYTLDTSVNNNTVPGADDNGYTESFAVTVTATDGNSQSDSLDIYIADDVPSVSEMADINVDEGTSSPEGTLAFAGGADGATVTAINGETLQFGQDGYSQAVDVGNGTVMVKADGTYIYTADDNLVQPASDTFTYTVTDGDGDTVQGSLKVNITDANTPTAGTSAAAVDDDGLPGGIAGGTGDDTSTNSATATGNLTFSYGGDGQGTTGGIAFTNTTGTVGTETVSYAWNSNTLTATITDSSDSARIGTTLFTVTITDMATGAYTVTLAQNVLHTAGNDENDATAALTFTVTDADGSTATTGELNISFDDDTPTVSTMADINVDEGTSSPEGTLAFAGGADGATVTAINGETLQFGQDGYSQAVDVGNGTVMVKADGTYIYTADDNLVQPASDTFTYTVTDGDGDTVQGSLKVNITDANTPTAGTSAAAVDDDGLPGGIAGGTGDDTSTNSATATGNLTFSYGGDGQGTTGGIAFTNTTGTVGTETVSYAWNSNTLTATITDSSDSARIGTTLFTVTITDMATGAYTVTLAQNVLHTAGNDENDATAALTFTVTDADGSTATTGELNISFDDDTPTVSTMADINVDEGTSSPEGTLAFAGGADGATVTAINGETLQFGQDGYSQAVDVGNGTVMVKADGTYIYTADDNLVQPASDTFTYTVTDGDGDTVQGSLKVNITDANTPTAGTSAAAVDDDGLPGGIAGGTGDDTSTNSATATGNLTFSYGGDGQGTTGGIAFTNTTGTVGTETVSYAWNSNTLTATITDSSDSARIGTTLFTVTITDMATGAYTVTLAQNVLHTAGNDENDATAALTFTVTDADGSTATTGELNISFDDDTPTVSTMADINVDEGTSSPEGTLAFAGGADGATVTAINGETLQFGQDGYSQAVDVGNGTVMVKADGTYIYTADDNLVQPASDTFTYTVTDGDGDTVQGSLKVNITDANTPTAGTSAAAVDDDGLPGGIAGGTGDDTSTNSATATGNLTFSYGGDGQGTTGGIAFTNTTGTVGTETVSYAWNSNTLTATITDSSDSARIGTTLFTVTITDMATGAYTVTLAQNVLHTAGNDENDATAALTFTVTDADGSTATTGELNISFDDDTPTVSTMADINVDEGTSSPEGTLAFAGGADGATVTAINGETLQFGQDGYSQAVDVGNGTVMVKADGTYIYTADDNLVQPASDTFTYTVTDGDGDTVQGSLKVNITDANTPTAGTSAAAVDDDGLPGGIAGGTGDDTSTNSATATGNLTFSYGGDGQGTTGGIAFTNTTGTVGTETVSYAWNSNTLTATITDSSDSARIGTTLFTVTITDMATGAYTVTLAQNVLHTAGNDENDATAALTFTVTDADGSTATTGELNISFDDDTPTVSTMADINVDEGTSSPEGTLAFAGGADGATVTAINGETLQFGQDGYSQAVDVGNGTVMVKADGTYIYTADDNLVQPASDTFTYTVTDGDGDTVQGSLKVNITDANTPTAGTSAAAVDDDGLPGGIAGGTGDDTSTNSATATGNLTFSYGGDGQGTTGGIAFTNTTGTVGTETVSYAWNSNTLTATITDSSDSARIGTTLFTVTITDMATGAYTVTLAQNVLHTAGNDENDATAALTFTVTDADGSTATTGELNISFDDDTPTVSTMADINVDEGTSSPEGTLAFAGGADGATVTAINGETLQFGQDGYSQAVDVGNGTVMVKADGTYIYTADDNLVQPASDTFTYTVTDGDGDTVQGSLKVNITDANTPTAGTSAAAVDDDGLPGGIAGGTGDDTSTNSATATGNLTFSYGGDGQGTTGGIAFTNTTGTVGTETVSYAWNSNTLTATITDSSDSARIGTTLFTVTITDMATGAYTVTLAQNVLHTAGNDENDATAALTFTVTDADGSTATTGELNISFDDDTPTVSTMADINVDEGTSSPEGTLAFAGGADGATVTAINGETLQFGQDGYSQAVDVGNGTVMVKADGTYIYTADDNLVQPASDTFTYTVTDGDGDTVQGSLKVNITDANTPTAGTSAAAVDDDGLPGGIAGGTGDDTSTNSATATGNLTFSYGGDGQGTTGGIAFTNTTGTVGTETVSYAWNSNTLTATITDSSDSARIGTTLFTVTITDMATGAYTVTLAQNVLHTAGNDENDATAALTFTVTDADGSTATTGELNISFDDDTPTVSTMADINVDEGTSSPEGTLAFAGGADGATVTAINGETLQFGQDGYSQAVDVGNGTVMVKADGTYIYTADDNLVQPASDTFTYTVTDGDGDTVQGSLKVNITDANTPTAGTSAAAVDDDGLPGGIAGGTGDDTSTNSATATGNLTFSYGGDGQGTTGGIAFTNTTGTVGTETVSYAWNSNTLTATITDSSDSARIGTTLFTVTITDMATGAYTVTLAQNVLHTAGNDENDATAALTFTVTDADGSTATTGELNISFDDDTPTAATAESVSMLNANGGNDSAYLDLDHTLSNNYGADGGSAVFTADTITSLENQGLSSGLVSLNYAISADGTVLTATNSINNSLVFTIALQPDGSSDQYVVTMSQSVDAVSTVDFNDGGYNFVGGNASWAGFTIPGDNDSQDLLLTSVSGTTVNTNANSGGIGAGSSVGAGEAMRVDYVTDLSGTPVNGKDFSDAANQTQIFDGHYNVNGGSALFTSIGKGGSTVSIAAFDDDDSGANLYSVGDGSPDAITSVGISYGTEQQVITSSGDYVIDSHTFSVTFNNDGTVSVAGVVDNTQLSAYTADGYNSIEWGYESGSTFQIGDFGATTVTTDDVDFTVPISIQDGDGDIVSSGDLAINLYSGDTSSSTLAAASTSSLMSLSTDGSDSSHSIYSTSADDILTASTGIDTFIWQAGQTGTDHVSGFNLTQDTLNISDLLTQWNGNSNTLDHYLDITVTNGDTVISIDADANGSVDQTIVLDGTDVSSYGNSSSEIIQGLVDSGNGPLIVDSSSTDTATTTYSTTDALNHTEQVVKEV</sequence>
<dbReference type="InterPro" id="IPR019960">
    <property type="entry name" value="T1SS_VCA0849"/>
</dbReference>
<organism evidence="2 3">
    <name type="scientific">Shewanella yunxiaonensis</name>
    <dbReference type="NCBI Taxonomy" id="2829809"/>
    <lineage>
        <taxon>Bacteria</taxon>
        <taxon>Pseudomonadati</taxon>
        <taxon>Pseudomonadota</taxon>
        <taxon>Gammaproteobacteria</taxon>
        <taxon>Alteromonadales</taxon>
        <taxon>Shewanellaceae</taxon>
        <taxon>Shewanella</taxon>
    </lineage>
</organism>
<dbReference type="Proteomes" id="UP000679575">
    <property type="component" value="Chromosome"/>
</dbReference>
<dbReference type="NCBIfam" id="NF033682">
    <property type="entry name" value="retention_LapA"/>
    <property type="match status" value="1"/>
</dbReference>
<dbReference type="Gene3D" id="2.60.40.1200">
    <property type="match status" value="1"/>
</dbReference>
<evidence type="ECO:0000259" key="1">
    <source>
        <dbReference type="Pfam" id="PF17803"/>
    </source>
</evidence>
<name>A0ABX7YTU0_9GAMM</name>
<dbReference type="Pfam" id="PF17803">
    <property type="entry name" value="Cadherin_4"/>
    <property type="match status" value="2"/>
</dbReference>
<feature type="domain" description="RapA2 cadherin-like" evidence="1">
    <location>
        <begin position="150"/>
        <end position="216"/>
    </location>
</feature>
<dbReference type="InterPro" id="IPR010221">
    <property type="entry name" value="VCBS_dom"/>
</dbReference>
<dbReference type="NCBIfam" id="TIGR01965">
    <property type="entry name" value="VCBS_repeat"/>
    <property type="match status" value="2"/>
</dbReference>
<dbReference type="RefSeq" id="WP_212595213.1">
    <property type="nucleotide sequence ID" value="NZ_CP073587.1"/>
</dbReference>
<protein>
    <submittedName>
        <fullName evidence="2">Retention module-containing protein</fullName>
    </submittedName>
</protein>
<feature type="domain" description="RapA2 cadherin-like" evidence="1">
    <location>
        <begin position="239"/>
        <end position="328"/>
    </location>
</feature>
<accession>A0ABX7YTU0</accession>
<gene>
    <name evidence="2" type="ORF">KDN34_01620</name>
</gene>
<dbReference type="InterPro" id="IPR047777">
    <property type="entry name" value="LapA-like_RM"/>
</dbReference>
<evidence type="ECO:0000313" key="2">
    <source>
        <dbReference type="EMBL" id="QUN06197.1"/>
    </source>
</evidence>
<keyword evidence="3" id="KW-1185">Reference proteome</keyword>
<evidence type="ECO:0000313" key="3">
    <source>
        <dbReference type="Proteomes" id="UP000679575"/>
    </source>
</evidence>
<proteinExistence type="predicted"/>
<reference evidence="2 3" key="1">
    <citation type="submission" date="2021-04" db="EMBL/GenBank/DDBJ databases">
        <title>Novel species identification of genus Shewanella.</title>
        <authorList>
            <person name="Liu G."/>
        </authorList>
    </citation>
    <scope>NUCLEOTIDE SEQUENCE [LARGE SCALE GENOMIC DNA]</scope>
    <source>
        <strain evidence="2 3">FJAT-54481</strain>
    </source>
</reference>